<feature type="compositionally biased region" description="Acidic residues" evidence="1">
    <location>
        <begin position="85"/>
        <end position="96"/>
    </location>
</feature>
<proteinExistence type="predicted"/>
<keyword evidence="3" id="KW-1185">Reference proteome</keyword>
<comment type="caution">
    <text evidence="2">The sequence shown here is derived from an EMBL/GenBank/DDBJ whole genome shotgun (WGS) entry which is preliminary data.</text>
</comment>
<dbReference type="PANTHER" id="PTHR33416:SF17">
    <property type="entry name" value="PROTEIN KAKU4"/>
    <property type="match status" value="1"/>
</dbReference>
<feature type="region of interest" description="Disordered" evidence="1">
    <location>
        <begin position="374"/>
        <end position="404"/>
    </location>
</feature>
<feature type="region of interest" description="Disordered" evidence="1">
    <location>
        <begin position="553"/>
        <end position="619"/>
    </location>
</feature>
<feature type="region of interest" description="Disordered" evidence="1">
    <location>
        <begin position="70"/>
        <end position="101"/>
    </location>
</feature>
<evidence type="ECO:0008006" key="4">
    <source>
        <dbReference type="Google" id="ProtNLM"/>
    </source>
</evidence>
<dbReference type="GO" id="GO:0071763">
    <property type="term" value="P:nuclear membrane organization"/>
    <property type="evidence" value="ECO:0007669"/>
    <property type="project" value="TreeGrafter"/>
</dbReference>
<feature type="region of interest" description="Disordered" evidence="1">
    <location>
        <begin position="1"/>
        <end position="46"/>
    </location>
</feature>
<feature type="region of interest" description="Disordered" evidence="1">
    <location>
        <begin position="488"/>
        <end position="535"/>
    </location>
</feature>
<feature type="compositionally biased region" description="Polar residues" evidence="1">
    <location>
        <begin position="497"/>
        <end position="506"/>
    </location>
</feature>
<protein>
    <recommendedName>
        <fullName evidence="4">Protein KAKU4</fullName>
    </recommendedName>
</protein>
<dbReference type="PANTHER" id="PTHR33416">
    <property type="entry name" value="NUCLEAR PORE COMPLEX PROTEIN NUP1"/>
    <property type="match status" value="1"/>
</dbReference>
<reference evidence="2" key="1">
    <citation type="submission" date="2022-02" db="EMBL/GenBank/DDBJ databases">
        <authorList>
            <person name="Henning P.M."/>
            <person name="McCubbin A.G."/>
            <person name="Shore J.S."/>
        </authorList>
    </citation>
    <scope>NUCLEOTIDE SEQUENCE</scope>
    <source>
        <strain evidence="2">F60SS</strain>
        <tissue evidence="2">Leaves</tissue>
    </source>
</reference>
<name>A0A9Q0JCM6_9ROSI</name>
<dbReference type="AlphaFoldDB" id="A0A9Q0JCM6"/>
<dbReference type="EMBL" id="JAKUCV010004275">
    <property type="protein sequence ID" value="KAJ4835875.1"/>
    <property type="molecule type" value="Genomic_DNA"/>
</dbReference>
<feature type="compositionally biased region" description="Low complexity" evidence="1">
    <location>
        <begin position="70"/>
        <end position="84"/>
    </location>
</feature>
<evidence type="ECO:0000313" key="2">
    <source>
        <dbReference type="EMBL" id="KAJ4835875.1"/>
    </source>
</evidence>
<dbReference type="GO" id="GO:0005635">
    <property type="term" value="C:nuclear envelope"/>
    <property type="evidence" value="ECO:0007669"/>
    <property type="project" value="TreeGrafter"/>
</dbReference>
<evidence type="ECO:0000256" key="1">
    <source>
        <dbReference type="SAM" id="MobiDB-lite"/>
    </source>
</evidence>
<feature type="compositionally biased region" description="Basic residues" evidence="1">
    <location>
        <begin position="603"/>
        <end position="619"/>
    </location>
</feature>
<dbReference type="OrthoDB" id="666185at2759"/>
<dbReference type="Proteomes" id="UP001141552">
    <property type="component" value="Unassembled WGS sequence"/>
</dbReference>
<sequence>MASISGRGRSGGKIVRARRAAAPRTPYDRPTPRLLPNSGPENPNWLSRLILSPSRLIVSGAGKVLSSVFGSESSASSSSSSDVDSTSDGEMDDGNDDRDISSESAGVIEMRQTSEVNNTLVKDPQTIEWKSETKRVIEQLLMKETFSREECDRLTLVIKSRVVESPIPRSTEDGRHISILDRTVSTDVDTPDLRGTAVTEAKKWLEEKRFGSNSKSESEYGTNSLDNTLLAHVTEGEAGSPVDLAKTYMRARPPWASPSVDGIQSLSQTGLQLFKESTPISVGGNSLTSSKLYRHSPATGSWNILEELRKVRSKATEEMLRNRPSSKIDWSVLASDYKGSSSLFVADKVEAPLKDKMDGSTHLVDVPLNWASTVTSHGVTDPEKPQDGQNEEAFPPNSAASVTEQRQALEAMPMIDRTGGVPNGSEGMVNFVHRPEPSEIVEATLQRAIDGDAPMDTDDSRQAVSSVAGADIDGSRLLEINFSTSKEDGGRLVSANGFPSTGSSLPAGQDRDQKSMHLASGFNPAGSSDDKNENVPPEVACELLTEVSVEVPTGNENDRAAVATGSQNSSSIQHELLSEDIVQQNPNGGSARGTDGVPEKQQGRRGGRYIRRGRARGTK</sequence>
<gene>
    <name evidence="2" type="ORF">Tsubulata_030854</name>
</gene>
<accession>A0A9Q0JCM6</accession>
<evidence type="ECO:0000313" key="3">
    <source>
        <dbReference type="Proteomes" id="UP001141552"/>
    </source>
</evidence>
<feature type="compositionally biased region" description="Polar residues" evidence="1">
    <location>
        <begin position="564"/>
        <end position="573"/>
    </location>
</feature>
<reference evidence="2" key="2">
    <citation type="journal article" date="2023" name="Plants (Basel)">
        <title>Annotation of the Turnera subulata (Passifloraceae) Draft Genome Reveals the S-Locus Evolved after the Divergence of Turneroideae from Passifloroideae in a Stepwise Manner.</title>
        <authorList>
            <person name="Henning P.M."/>
            <person name="Roalson E.H."/>
            <person name="Mir W."/>
            <person name="McCubbin A.G."/>
            <person name="Shore J.S."/>
        </authorList>
    </citation>
    <scope>NUCLEOTIDE SEQUENCE</scope>
    <source>
        <strain evidence="2">F60SS</strain>
    </source>
</reference>
<organism evidence="2 3">
    <name type="scientific">Turnera subulata</name>
    <dbReference type="NCBI Taxonomy" id="218843"/>
    <lineage>
        <taxon>Eukaryota</taxon>
        <taxon>Viridiplantae</taxon>
        <taxon>Streptophyta</taxon>
        <taxon>Embryophyta</taxon>
        <taxon>Tracheophyta</taxon>
        <taxon>Spermatophyta</taxon>
        <taxon>Magnoliopsida</taxon>
        <taxon>eudicotyledons</taxon>
        <taxon>Gunneridae</taxon>
        <taxon>Pentapetalae</taxon>
        <taxon>rosids</taxon>
        <taxon>fabids</taxon>
        <taxon>Malpighiales</taxon>
        <taxon>Passifloraceae</taxon>
        <taxon>Turnera</taxon>
    </lineage>
</organism>